<name>A0A922L4U1_DERFA</name>
<protein>
    <submittedName>
        <fullName evidence="1">Uncharacterized protein</fullName>
    </submittedName>
</protein>
<reference evidence="1" key="2">
    <citation type="journal article" date="2022" name="Res Sq">
        <title>Comparative Genomics Reveals Insights into the Divergent Evolution of Astigmatic Mites and Household Pest Adaptations.</title>
        <authorList>
            <person name="Xiong Q."/>
            <person name="Wan A.T.-Y."/>
            <person name="Liu X.-Y."/>
            <person name="Fung C.S.-H."/>
            <person name="Xiao X."/>
            <person name="Malainual N."/>
            <person name="Hou J."/>
            <person name="Wang L."/>
            <person name="Wang M."/>
            <person name="Yang K."/>
            <person name="Cui Y."/>
            <person name="Leung E."/>
            <person name="Nong W."/>
            <person name="Shin S.-K."/>
            <person name="Au S."/>
            <person name="Jeong K.Y."/>
            <person name="Chew F.T."/>
            <person name="Hui J."/>
            <person name="Leung T.F."/>
            <person name="Tungtrongchitr A."/>
            <person name="Zhong N."/>
            <person name="Liu Z."/>
            <person name="Tsui S."/>
        </authorList>
    </citation>
    <scope>NUCLEOTIDE SEQUENCE</scope>
    <source>
        <strain evidence="1">Derf</strain>
        <tissue evidence="1">Whole organism</tissue>
    </source>
</reference>
<keyword evidence="2" id="KW-1185">Reference proteome</keyword>
<organism evidence="1 2">
    <name type="scientific">Dermatophagoides farinae</name>
    <name type="common">American house dust mite</name>
    <dbReference type="NCBI Taxonomy" id="6954"/>
    <lineage>
        <taxon>Eukaryota</taxon>
        <taxon>Metazoa</taxon>
        <taxon>Ecdysozoa</taxon>
        <taxon>Arthropoda</taxon>
        <taxon>Chelicerata</taxon>
        <taxon>Arachnida</taxon>
        <taxon>Acari</taxon>
        <taxon>Acariformes</taxon>
        <taxon>Sarcoptiformes</taxon>
        <taxon>Astigmata</taxon>
        <taxon>Psoroptidia</taxon>
        <taxon>Analgoidea</taxon>
        <taxon>Pyroglyphidae</taxon>
        <taxon>Dermatophagoidinae</taxon>
        <taxon>Dermatophagoides</taxon>
    </lineage>
</organism>
<accession>A0A922L4U1</accession>
<comment type="caution">
    <text evidence="1">The sequence shown here is derived from an EMBL/GenBank/DDBJ whole genome shotgun (WGS) entry which is preliminary data.</text>
</comment>
<dbReference type="EMBL" id="ASGP02000005">
    <property type="protein sequence ID" value="KAH9506754.1"/>
    <property type="molecule type" value="Genomic_DNA"/>
</dbReference>
<dbReference type="Proteomes" id="UP000790347">
    <property type="component" value="Unassembled WGS sequence"/>
</dbReference>
<gene>
    <name evidence="1" type="ORF">DERF_011471</name>
</gene>
<dbReference type="AlphaFoldDB" id="A0A922L4U1"/>
<sequence>MIRSYMTASTARSDFSSFQLFACFVVDQILDNDDDDDELNLVEWAAAMLRINIMSTIMMKERAHFI</sequence>
<proteinExistence type="predicted"/>
<reference evidence="1" key="1">
    <citation type="submission" date="2013-05" db="EMBL/GenBank/DDBJ databases">
        <authorList>
            <person name="Yim A.K.Y."/>
            <person name="Chan T.F."/>
            <person name="Ji K.M."/>
            <person name="Liu X.Y."/>
            <person name="Zhou J.W."/>
            <person name="Li R.Q."/>
            <person name="Yang K.Y."/>
            <person name="Li J."/>
            <person name="Li M."/>
            <person name="Law P.T.W."/>
            <person name="Wu Y.L."/>
            <person name="Cai Z.L."/>
            <person name="Qin H."/>
            <person name="Bao Y."/>
            <person name="Leung R.K.K."/>
            <person name="Ng P.K.S."/>
            <person name="Zou J."/>
            <person name="Zhong X.J."/>
            <person name="Ran P.X."/>
            <person name="Zhong N.S."/>
            <person name="Liu Z.G."/>
            <person name="Tsui S.K.W."/>
        </authorList>
    </citation>
    <scope>NUCLEOTIDE SEQUENCE</scope>
    <source>
        <strain evidence="1">Derf</strain>
        <tissue evidence="1">Whole organism</tissue>
    </source>
</reference>
<evidence type="ECO:0000313" key="2">
    <source>
        <dbReference type="Proteomes" id="UP000790347"/>
    </source>
</evidence>
<evidence type="ECO:0000313" key="1">
    <source>
        <dbReference type="EMBL" id="KAH9506754.1"/>
    </source>
</evidence>